<evidence type="ECO:0000313" key="1">
    <source>
        <dbReference type="EMBL" id="KAG8547480.1"/>
    </source>
</evidence>
<sequence>MTMCSLQGSPPTCMILSSRLCTGISSSSALSADAPPGASCGTAAISAPVCRCKAPLAGGVGAEFVLLCLASFSNPRGS</sequence>
<reference evidence="1" key="1">
    <citation type="thesis" date="2020" institute="ProQuest LLC" country="789 East Eisenhower Parkway, Ann Arbor, MI, USA">
        <title>Comparative Genomics and Chromosome Evolution.</title>
        <authorList>
            <person name="Mudd A.B."/>
        </authorList>
    </citation>
    <scope>NUCLEOTIDE SEQUENCE</scope>
    <source>
        <strain evidence="1">237g6f4</strain>
        <tissue evidence="1">Blood</tissue>
    </source>
</reference>
<dbReference type="EMBL" id="WNYA01000713">
    <property type="protein sequence ID" value="KAG8547480.1"/>
    <property type="molecule type" value="Genomic_DNA"/>
</dbReference>
<name>A0AAV6ZGU2_ENGPU</name>
<evidence type="ECO:0000313" key="2">
    <source>
        <dbReference type="Proteomes" id="UP000824782"/>
    </source>
</evidence>
<dbReference type="Proteomes" id="UP000824782">
    <property type="component" value="Unassembled WGS sequence"/>
</dbReference>
<keyword evidence="2" id="KW-1185">Reference proteome</keyword>
<proteinExistence type="predicted"/>
<protein>
    <recommendedName>
        <fullName evidence="3">Secreted protein</fullName>
    </recommendedName>
</protein>
<organism evidence="1 2">
    <name type="scientific">Engystomops pustulosus</name>
    <name type="common">Tungara frog</name>
    <name type="synonym">Physalaemus pustulosus</name>
    <dbReference type="NCBI Taxonomy" id="76066"/>
    <lineage>
        <taxon>Eukaryota</taxon>
        <taxon>Metazoa</taxon>
        <taxon>Chordata</taxon>
        <taxon>Craniata</taxon>
        <taxon>Vertebrata</taxon>
        <taxon>Euteleostomi</taxon>
        <taxon>Amphibia</taxon>
        <taxon>Batrachia</taxon>
        <taxon>Anura</taxon>
        <taxon>Neobatrachia</taxon>
        <taxon>Hyloidea</taxon>
        <taxon>Leptodactylidae</taxon>
        <taxon>Leiuperinae</taxon>
        <taxon>Engystomops</taxon>
    </lineage>
</organism>
<dbReference type="AlphaFoldDB" id="A0AAV6ZGU2"/>
<gene>
    <name evidence="1" type="ORF">GDO81_028265</name>
</gene>
<comment type="caution">
    <text evidence="1">The sequence shown here is derived from an EMBL/GenBank/DDBJ whole genome shotgun (WGS) entry which is preliminary data.</text>
</comment>
<evidence type="ECO:0008006" key="3">
    <source>
        <dbReference type="Google" id="ProtNLM"/>
    </source>
</evidence>
<accession>A0AAV6ZGU2</accession>